<gene>
    <name evidence="1" type="ORF">L1987_44536</name>
</gene>
<dbReference type="EMBL" id="CM042031">
    <property type="protein sequence ID" value="KAI3785418.1"/>
    <property type="molecule type" value="Genomic_DNA"/>
</dbReference>
<reference evidence="1 2" key="2">
    <citation type="journal article" date="2022" name="Mol. Ecol. Resour.">
        <title>The genomes of chicory, endive, great burdock and yacon provide insights into Asteraceae paleo-polyploidization history and plant inulin production.</title>
        <authorList>
            <person name="Fan W."/>
            <person name="Wang S."/>
            <person name="Wang H."/>
            <person name="Wang A."/>
            <person name="Jiang F."/>
            <person name="Liu H."/>
            <person name="Zhao H."/>
            <person name="Xu D."/>
            <person name="Zhang Y."/>
        </authorList>
    </citation>
    <scope>NUCLEOTIDE SEQUENCE [LARGE SCALE GENOMIC DNA]</scope>
    <source>
        <strain evidence="2">cv. Yunnan</strain>
        <tissue evidence="1">Leaves</tissue>
    </source>
</reference>
<proteinExistence type="predicted"/>
<dbReference type="Proteomes" id="UP001056120">
    <property type="component" value="Linkage Group LG14"/>
</dbReference>
<accession>A0ACB9GQS7</accession>
<sequence length="388" mass="42941">MMDIDKTPTHVAFTIETDVKMRDAPVTENGAQETGDNHVQMEADVKKAVEKSVKCLASKRDRVRNQIRVVAPCEKEVVAACLSFSFYGRAPPPLRAVLWLGNVTFSVVDNENHVESVIDEALLNISKLIGCEADGLKLALSTRKMKVGNDNIVQKLTLAQAIDTTDVLAKSIYSCLFDWNIFKMALTGQKWNLKTIKTLNLIEKKPLGLLTILDEESTFPNGTDLTFAVKLKQHITSDSCFRGERGKSFTVHHYAVEVKGLVIMHNQIWGFLWPNATAAFMENKVMVSLLSPVLGYLTAGILIGPYGLSIIHNVHATKPIAEFGVVFLVFNISLEVSRLKSNSSLSLVVAYVYEETVQSVQLSLERLSSMKKYDFGLGSVQCSDKPEA</sequence>
<evidence type="ECO:0000313" key="1">
    <source>
        <dbReference type="EMBL" id="KAI3785418.1"/>
    </source>
</evidence>
<comment type="caution">
    <text evidence="1">The sequence shown here is derived from an EMBL/GenBank/DDBJ whole genome shotgun (WGS) entry which is preliminary data.</text>
</comment>
<organism evidence="1 2">
    <name type="scientific">Smallanthus sonchifolius</name>
    <dbReference type="NCBI Taxonomy" id="185202"/>
    <lineage>
        <taxon>Eukaryota</taxon>
        <taxon>Viridiplantae</taxon>
        <taxon>Streptophyta</taxon>
        <taxon>Embryophyta</taxon>
        <taxon>Tracheophyta</taxon>
        <taxon>Spermatophyta</taxon>
        <taxon>Magnoliopsida</taxon>
        <taxon>eudicotyledons</taxon>
        <taxon>Gunneridae</taxon>
        <taxon>Pentapetalae</taxon>
        <taxon>asterids</taxon>
        <taxon>campanulids</taxon>
        <taxon>Asterales</taxon>
        <taxon>Asteraceae</taxon>
        <taxon>Asteroideae</taxon>
        <taxon>Heliantheae alliance</taxon>
        <taxon>Millerieae</taxon>
        <taxon>Smallanthus</taxon>
    </lineage>
</organism>
<protein>
    <submittedName>
        <fullName evidence="1">Uncharacterized protein</fullName>
    </submittedName>
</protein>
<keyword evidence="2" id="KW-1185">Reference proteome</keyword>
<reference evidence="2" key="1">
    <citation type="journal article" date="2022" name="Mol. Ecol. Resour.">
        <title>The genomes of chicory, endive, great burdock and yacon provide insights into Asteraceae palaeo-polyploidization history and plant inulin production.</title>
        <authorList>
            <person name="Fan W."/>
            <person name="Wang S."/>
            <person name="Wang H."/>
            <person name="Wang A."/>
            <person name="Jiang F."/>
            <person name="Liu H."/>
            <person name="Zhao H."/>
            <person name="Xu D."/>
            <person name="Zhang Y."/>
        </authorList>
    </citation>
    <scope>NUCLEOTIDE SEQUENCE [LARGE SCALE GENOMIC DNA]</scope>
    <source>
        <strain evidence="2">cv. Yunnan</strain>
    </source>
</reference>
<name>A0ACB9GQS7_9ASTR</name>
<evidence type="ECO:0000313" key="2">
    <source>
        <dbReference type="Proteomes" id="UP001056120"/>
    </source>
</evidence>